<protein>
    <recommendedName>
        <fullName evidence="3">Solute-binding protein family 3/N-terminal domain-containing protein</fullName>
    </recommendedName>
</protein>
<keyword evidence="2" id="KW-1185">Reference proteome</keyword>
<dbReference type="SUPFAM" id="SSF53850">
    <property type="entry name" value="Periplasmic binding protein-like II"/>
    <property type="match status" value="1"/>
</dbReference>
<dbReference type="AlphaFoldDB" id="A0A136A576"/>
<evidence type="ECO:0000313" key="2">
    <source>
        <dbReference type="Proteomes" id="UP000070299"/>
    </source>
</evidence>
<evidence type="ECO:0008006" key="3">
    <source>
        <dbReference type="Google" id="ProtNLM"/>
    </source>
</evidence>
<gene>
    <name evidence="1" type="ORF">AX660_10385</name>
</gene>
<evidence type="ECO:0000313" key="1">
    <source>
        <dbReference type="EMBL" id="KXI30371.1"/>
    </source>
</evidence>
<comment type="caution">
    <text evidence="1">The sequence shown here is derived from an EMBL/GenBank/DDBJ whole genome shotgun (WGS) entry which is preliminary data.</text>
</comment>
<proteinExistence type="predicted"/>
<accession>A0A136A576</accession>
<dbReference type="STRING" id="1799789.AX660_10385"/>
<sequence>MFVNCASAQQTVIYPRAESATDVRSSYPLALLQKCEQQYSDRFKLLPSKVKTQQSRSLRQLEADKDMDVVWALTDQQREEALLPIRIPIDRGLIGWRLLLINSNKQLIFDKVSTAEQLSKLVAGQGHDWPDVDVLKANHFTVASSSTYEGLFHMLAREHIDYFPRAISEVWPELASNAHLGLTVQSKLLIYYPSALYYFVNKKNVWLADTLETCLSQATEDGSFKTLFDEYYLDFILRADLKNRTIIGLDNPLLPASAPAKDSGYWFTPEEYF</sequence>
<dbReference type="Proteomes" id="UP000070299">
    <property type="component" value="Unassembled WGS sequence"/>
</dbReference>
<name>A0A136A576_9ALTE</name>
<organism evidence="1 2">
    <name type="scientific">Paraglaciecola hydrolytica</name>
    <dbReference type="NCBI Taxonomy" id="1799789"/>
    <lineage>
        <taxon>Bacteria</taxon>
        <taxon>Pseudomonadati</taxon>
        <taxon>Pseudomonadota</taxon>
        <taxon>Gammaproteobacteria</taxon>
        <taxon>Alteromonadales</taxon>
        <taxon>Alteromonadaceae</taxon>
        <taxon>Paraglaciecola</taxon>
    </lineage>
</organism>
<reference evidence="2" key="1">
    <citation type="submission" date="2016-02" db="EMBL/GenBank/DDBJ databases">
        <authorList>
            <person name="Schultz-Johansen M."/>
            <person name="Glaring M.A."/>
            <person name="Bech P.K."/>
            <person name="Stougaard P."/>
        </authorList>
    </citation>
    <scope>NUCLEOTIDE SEQUENCE [LARGE SCALE GENOMIC DNA]</scope>
    <source>
        <strain evidence="2">S66</strain>
    </source>
</reference>
<dbReference type="RefSeq" id="WP_082768770.1">
    <property type="nucleotide sequence ID" value="NZ_LSNE01000003.1"/>
</dbReference>
<dbReference type="EMBL" id="LSNE01000003">
    <property type="protein sequence ID" value="KXI30371.1"/>
    <property type="molecule type" value="Genomic_DNA"/>
</dbReference>
<dbReference type="OrthoDB" id="547680at2"/>